<dbReference type="GO" id="GO:0008474">
    <property type="term" value="F:palmitoyl-(protein) hydrolase activity"/>
    <property type="evidence" value="ECO:0007669"/>
    <property type="project" value="UniProtKB-EC"/>
</dbReference>
<dbReference type="InterPro" id="IPR022742">
    <property type="entry name" value="Hydrolase_4"/>
</dbReference>
<evidence type="ECO:0000259" key="2">
    <source>
        <dbReference type="Pfam" id="PF12146"/>
    </source>
</evidence>
<dbReference type="EMBL" id="PSYR01000001">
    <property type="protein sequence ID" value="RCN58315.1"/>
    <property type="molecule type" value="Genomic_DNA"/>
</dbReference>
<proteinExistence type="predicted"/>
<dbReference type="OrthoDB" id="264572at2"/>
<dbReference type="Proteomes" id="UP000253250">
    <property type="component" value="Unassembled WGS sequence"/>
</dbReference>
<dbReference type="PANTHER" id="PTHR16138">
    <property type="entry name" value="MYCOPHENOLIC ACID ACYL-GLUCURONIDE ESTERASE, MITOCHONDRIAL"/>
    <property type="match status" value="1"/>
</dbReference>
<organism evidence="3 4">
    <name type="scientific">Acidiferrobacter thiooxydans</name>
    <dbReference type="NCBI Taxonomy" id="163359"/>
    <lineage>
        <taxon>Bacteria</taxon>
        <taxon>Pseudomonadati</taxon>
        <taxon>Pseudomonadota</taxon>
        <taxon>Gammaproteobacteria</taxon>
        <taxon>Acidiferrobacterales</taxon>
        <taxon>Acidiferrobacteraceae</taxon>
        <taxon>Acidiferrobacter</taxon>
    </lineage>
</organism>
<protein>
    <submittedName>
        <fullName evidence="3">Alpha/beta hydrolase</fullName>
    </submittedName>
</protein>
<dbReference type="Gene3D" id="3.40.50.1820">
    <property type="entry name" value="alpha/beta hydrolase"/>
    <property type="match status" value="1"/>
</dbReference>
<dbReference type="GO" id="GO:0102390">
    <property type="term" value="F:mycophenolic acid acyl-glucuronide esterase activity"/>
    <property type="evidence" value="ECO:0007669"/>
    <property type="project" value="UniProtKB-EC"/>
</dbReference>
<dbReference type="GO" id="GO:0004553">
    <property type="term" value="F:hydrolase activity, hydrolyzing O-glycosyl compounds"/>
    <property type="evidence" value="ECO:0007669"/>
    <property type="project" value="TreeGrafter"/>
</dbReference>
<keyword evidence="4" id="KW-1185">Reference proteome</keyword>
<keyword evidence="1 3" id="KW-0378">Hydrolase</keyword>
<dbReference type="SUPFAM" id="SSF53474">
    <property type="entry name" value="alpha/beta-Hydrolases"/>
    <property type="match status" value="1"/>
</dbReference>
<accession>A0A368HJW8</accession>
<dbReference type="PANTHER" id="PTHR16138:SF7">
    <property type="entry name" value="PALMITOYL-PROTEIN THIOESTERASE ABHD10, MITOCHONDRIAL"/>
    <property type="match status" value="1"/>
</dbReference>
<comment type="caution">
    <text evidence="3">The sequence shown here is derived from an EMBL/GenBank/DDBJ whole genome shotgun (WGS) entry which is preliminary data.</text>
</comment>
<dbReference type="RefSeq" id="WP_083995637.1">
    <property type="nucleotide sequence ID" value="NZ_CP080624.1"/>
</dbReference>
<sequence length="259" mass="28090">MLETAFSLNTRPDILIRGRMADAGYGPVGLFLHGFRSHCAGEKATALTRHAQARGYSWARFDLAAHGASTGVFVEQTLSGWLEDALAVAALYAPRPLILVGSSLGAWLAVLMARSRRIPVAGLVLLAPAFNFLQRYYAGLSQDLRRQWRSEGQLTLPDPYGPPGTVYRLGYRLIEDAAVHDVLSVPVTLPCPLTMIHGDCDEVVPLAVSEDFLRHVHAPDKRLTVVADGDHRLTAAIPRILAEVDALWPAADVRAGVLA</sequence>
<dbReference type="AlphaFoldDB" id="A0A368HJW8"/>
<name>A0A368HJW8_9GAMM</name>
<feature type="domain" description="Serine aminopeptidase S33" evidence="2">
    <location>
        <begin position="30"/>
        <end position="233"/>
    </location>
</feature>
<evidence type="ECO:0000256" key="1">
    <source>
        <dbReference type="ARBA" id="ARBA00022801"/>
    </source>
</evidence>
<dbReference type="InterPro" id="IPR052382">
    <property type="entry name" value="ABHD10_acyl-thioesterase"/>
</dbReference>
<reference evidence="3 4" key="1">
    <citation type="submission" date="2018-02" db="EMBL/GenBank/DDBJ databases">
        <title>Insights into the biology of acidophilic members of the Acidiferrobacteraceae family derived from comparative genomic analyses.</title>
        <authorList>
            <person name="Issotta F."/>
            <person name="Thyssen C."/>
            <person name="Mena C."/>
            <person name="Moya A."/>
            <person name="Bellenberg S."/>
            <person name="Sproer C."/>
            <person name="Covarrubias P.C."/>
            <person name="Sand W."/>
            <person name="Quatrini R."/>
            <person name="Vera M."/>
        </authorList>
    </citation>
    <scope>NUCLEOTIDE SEQUENCE [LARGE SCALE GENOMIC DNA]</scope>
    <source>
        <strain evidence="4">m-1</strain>
    </source>
</reference>
<evidence type="ECO:0000313" key="4">
    <source>
        <dbReference type="Proteomes" id="UP000253250"/>
    </source>
</evidence>
<evidence type="ECO:0000313" key="3">
    <source>
        <dbReference type="EMBL" id="RCN58315.1"/>
    </source>
</evidence>
<gene>
    <name evidence="3" type="ORF">C4900_00500</name>
</gene>
<dbReference type="InterPro" id="IPR029058">
    <property type="entry name" value="AB_hydrolase_fold"/>
</dbReference>
<dbReference type="Pfam" id="PF12146">
    <property type="entry name" value="Hydrolase_4"/>
    <property type="match status" value="1"/>
</dbReference>